<comment type="caution">
    <text evidence="1">The sequence shown here is derived from an EMBL/GenBank/DDBJ whole genome shotgun (WGS) entry which is preliminary data.</text>
</comment>
<dbReference type="AlphaFoldDB" id="A0A8T2NWR5"/>
<protein>
    <submittedName>
        <fullName evidence="1">Uncharacterized protein</fullName>
    </submittedName>
</protein>
<name>A0A8T2NWR5_9TELE</name>
<gene>
    <name evidence="1" type="ORF">JZ751_011256</name>
</gene>
<evidence type="ECO:0000313" key="2">
    <source>
        <dbReference type="Proteomes" id="UP000824540"/>
    </source>
</evidence>
<evidence type="ECO:0000313" key="1">
    <source>
        <dbReference type="EMBL" id="KAG9344584.1"/>
    </source>
</evidence>
<keyword evidence="2" id="KW-1185">Reference proteome</keyword>
<accession>A0A8T2NWR5</accession>
<organism evidence="1 2">
    <name type="scientific">Albula glossodonta</name>
    <name type="common">roundjaw bonefish</name>
    <dbReference type="NCBI Taxonomy" id="121402"/>
    <lineage>
        <taxon>Eukaryota</taxon>
        <taxon>Metazoa</taxon>
        <taxon>Chordata</taxon>
        <taxon>Craniata</taxon>
        <taxon>Vertebrata</taxon>
        <taxon>Euteleostomi</taxon>
        <taxon>Actinopterygii</taxon>
        <taxon>Neopterygii</taxon>
        <taxon>Teleostei</taxon>
        <taxon>Albuliformes</taxon>
        <taxon>Albulidae</taxon>
        <taxon>Albula</taxon>
    </lineage>
</organism>
<proteinExistence type="predicted"/>
<dbReference type="EMBL" id="JAFBMS010000020">
    <property type="protein sequence ID" value="KAG9344584.1"/>
    <property type="molecule type" value="Genomic_DNA"/>
</dbReference>
<sequence>MTEKRGPGQKFNTHTNIAVCASPANGPIRRLILAKAPMDTAAAPPALFVARFVEAIQRSQWQEGNCGLFSTQMASISPLAPTTEQGCALMASSPPCATTQPSRLLGLFVMNYGAEERRRREGLEGVRRVTEL</sequence>
<reference evidence="1" key="1">
    <citation type="thesis" date="2021" institute="BYU ScholarsArchive" country="Provo, UT, USA">
        <title>Applications of and Algorithms for Genome Assembly and Genomic Analyses with an Emphasis on Marine Teleosts.</title>
        <authorList>
            <person name="Pickett B.D."/>
        </authorList>
    </citation>
    <scope>NUCLEOTIDE SEQUENCE</scope>
    <source>
        <strain evidence="1">HI-2016</strain>
    </source>
</reference>
<dbReference type="Proteomes" id="UP000824540">
    <property type="component" value="Unassembled WGS sequence"/>
</dbReference>